<proteinExistence type="inferred from homology"/>
<dbReference type="CDD" id="cd04848">
    <property type="entry name" value="Peptidases_S8_Autotransporter_serine_protease_like"/>
    <property type="match status" value="1"/>
</dbReference>
<evidence type="ECO:0000256" key="4">
    <source>
        <dbReference type="ARBA" id="ARBA00022801"/>
    </source>
</evidence>
<dbReference type="InterPro" id="IPR036852">
    <property type="entry name" value="Peptidase_S8/S53_dom_sf"/>
</dbReference>
<evidence type="ECO:0000256" key="3">
    <source>
        <dbReference type="ARBA" id="ARBA00022729"/>
    </source>
</evidence>
<evidence type="ECO:0000256" key="1">
    <source>
        <dbReference type="ARBA" id="ARBA00011073"/>
    </source>
</evidence>
<comment type="caution">
    <text evidence="9">The sequence shown here is derived from an EMBL/GenBank/DDBJ whole genome shotgun (WGS) entry which is preliminary data.</text>
</comment>
<dbReference type="InterPro" id="IPR023827">
    <property type="entry name" value="Peptidase_S8_Asp-AS"/>
</dbReference>
<evidence type="ECO:0000256" key="7">
    <source>
        <dbReference type="RuleBase" id="RU003355"/>
    </source>
</evidence>
<evidence type="ECO:0000259" key="8">
    <source>
        <dbReference type="Pfam" id="PF00082"/>
    </source>
</evidence>
<dbReference type="Gene3D" id="3.40.50.200">
    <property type="entry name" value="Peptidase S8/S53 domain"/>
    <property type="match status" value="1"/>
</dbReference>
<name>A0ABQ1F4E7_9SPHN</name>
<dbReference type="PRINTS" id="PR00723">
    <property type="entry name" value="SUBTILISIN"/>
</dbReference>
<feature type="active site" description="Charge relay system" evidence="6">
    <location>
        <position position="70"/>
    </location>
</feature>
<keyword evidence="10" id="KW-1185">Reference proteome</keyword>
<keyword evidence="3" id="KW-0732">Signal</keyword>
<feature type="active site" description="Charge relay system" evidence="6">
    <location>
        <position position="37"/>
    </location>
</feature>
<evidence type="ECO:0000313" key="10">
    <source>
        <dbReference type="Proteomes" id="UP000603317"/>
    </source>
</evidence>
<feature type="active site" description="Charge relay system" evidence="6">
    <location>
        <position position="255"/>
    </location>
</feature>
<gene>
    <name evidence="9" type="ORF">GCM10010923_03160</name>
</gene>
<dbReference type="EMBL" id="BMID01000001">
    <property type="protein sequence ID" value="GFZ98391.1"/>
    <property type="molecule type" value="Genomic_DNA"/>
</dbReference>
<dbReference type="InterPro" id="IPR015500">
    <property type="entry name" value="Peptidase_S8_subtilisin-rel"/>
</dbReference>
<keyword evidence="2 6" id="KW-0645">Protease</keyword>
<dbReference type="PROSITE" id="PS00136">
    <property type="entry name" value="SUBTILASE_ASP"/>
    <property type="match status" value="1"/>
</dbReference>
<evidence type="ECO:0000313" key="9">
    <source>
        <dbReference type="EMBL" id="GFZ98391.1"/>
    </source>
</evidence>
<dbReference type="InterPro" id="IPR034061">
    <property type="entry name" value="Peptidases_S8_Autotransporter"/>
</dbReference>
<evidence type="ECO:0000256" key="6">
    <source>
        <dbReference type="PROSITE-ProRule" id="PRU01240"/>
    </source>
</evidence>
<dbReference type="PROSITE" id="PS51892">
    <property type="entry name" value="SUBTILASE"/>
    <property type="match status" value="1"/>
</dbReference>
<dbReference type="PROSITE" id="PS00138">
    <property type="entry name" value="SUBTILASE_SER"/>
    <property type="match status" value="1"/>
</dbReference>
<dbReference type="SUPFAM" id="SSF52743">
    <property type="entry name" value="Subtilisin-like"/>
    <property type="match status" value="1"/>
</dbReference>
<dbReference type="Proteomes" id="UP000603317">
    <property type="component" value="Unassembled WGS sequence"/>
</dbReference>
<feature type="domain" description="Peptidase S8/S53" evidence="8">
    <location>
        <begin position="28"/>
        <end position="303"/>
    </location>
</feature>
<evidence type="ECO:0000256" key="2">
    <source>
        <dbReference type="ARBA" id="ARBA00022670"/>
    </source>
</evidence>
<sequence length="715" mass="73997">MFNTSEYRRSDGPADHNAIAAWQQGATGAGVAIAIIDTGIDSDSPEFAGRILPASRDVAGSRGIDQEDDHGTNVALVAAAARNNTGVMGIAYEANLLVLRADFPGTCADVSDDGGTNCSLRDSDIAVGIQYATDNGAKIINLSLGGGNPSQAVRTAVQRAVAAGVVVIVSSGNDGLGSPDNFAAGISDVGSGGVMIVGSVDEGGNISSFSNRAGTYISSFLTARGERICCVYENGVLKTETDNTGTYVYLFSGTSFAAPQVAGAAALLFQAFPNLSGQDVVELLLDTARDAGATGDDDVYGQGILDIAAAFAPQGTLSLADTRVAMALTDSTLVGAPAMGDALAGASMPVTLLDKYERAYSSDLGARALGAQVAPKLEGALRDDLRHVGLGSDALSLSFAIDGTALRSPWGGRLSLSAEDAEQARVLAARVAARIAPDTQMGVAFRQGAQGLVAQLQGQSRPAFLIASGGQDDTGFALGDTMSFALRRDLGDLGLTLSAESGTVLAGARGRFAADFARSRAEGNAIRFGASLDGDYGPLTATLGASWQREDRTVLGARFHEALGVGGADSLFVDADLRFEAGDGWRLGGAFRQGWTFAQGTRLASNGWALDLEKRGVLGRDDGIAFRLSQPMRVADGGIDLTLPVYWDYATRSATVATRSLALAPTGREITGELAWRSPFLGGNASASLFYRTDPGHYADLRDDPGVAIRWSREF</sequence>
<keyword evidence="4 6" id="KW-0378">Hydrolase</keyword>
<dbReference type="PANTHER" id="PTHR43806:SF11">
    <property type="entry name" value="CEREVISIN-RELATED"/>
    <property type="match status" value="1"/>
</dbReference>
<comment type="similarity">
    <text evidence="1 6 7">Belongs to the peptidase S8 family.</text>
</comment>
<dbReference type="PANTHER" id="PTHR43806">
    <property type="entry name" value="PEPTIDASE S8"/>
    <property type="match status" value="1"/>
</dbReference>
<evidence type="ECO:0000256" key="5">
    <source>
        <dbReference type="ARBA" id="ARBA00022825"/>
    </source>
</evidence>
<dbReference type="InterPro" id="IPR000209">
    <property type="entry name" value="Peptidase_S8/S53_dom"/>
</dbReference>
<dbReference type="InterPro" id="IPR050131">
    <property type="entry name" value="Peptidase_S8_subtilisin-like"/>
</dbReference>
<protein>
    <recommendedName>
        <fullName evidence="8">Peptidase S8/S53 domain-containing protein</fullName>
    </recommendedName>
</protein>
<dbReference type="Pfam" id="PF00082">
    <property type="entry name" value="Peptidase_S8"/>
    <property type="match status" value="1"/>
</dbReference>
<reference evidence="10" key="1">
    <citation type="journal article" date="2019" name="Int. J. Syst. Evol. Microbiol.">
        <title>The Global Catalogue of Microorganisms (GCM) 10K type strain sequencing project: providing services to taxonomists for standard genome sequencing and annotation.</title>
        <authorList>
            <consortium name="The Broad Institute Genomics Platform"/>
            <consortium name="The Broad Institute Genome Sequencing Center for Infectious Disease"/>
            <person name="Wu L."/>
            <person name="Ma J."/>
        </authorList>
    </citation>
    <scope>NUCLEOTIDE SEQUENCE [LARGE SCALE GENOMIC DNA]</scope>
    <source>
        <strain evidence="10">CGMCC 1.15297</strain>
    </source>
</reference>
<accession>A0ABQ1F4E7</accession>
<keyword evidence="5 6" id="KW-0720">Serine protease</keyword>
<dbReference type="InterPro" id="IPR023828">
    <property type="entry name" value="Peptidase_S8_Ser-AS"/>
</dbReference>
<organism evidence="9 10">
    <name type="scientific">Blastomonas marina</name>
    <dbReference type="NCBI Taxonomy" id="1867408"/>
    <lineage>
        <taxon>Bacteria</taxon>
        <taxon>Pseudomonadati</taxon>
        <taxon>Pseudomonadota</taxon>
        <taxon>Alphaproteobacteria</taxon>
        <taxon>Sphingomonadales</taxon>
        <taxon>Sphingomonadaceae</taxon>
        <taxon>Blastomonas</taxon>
    </lineage>
</organism>